<comment type="caution">
    <text evidence="2">The sequence shown here is derived from an EMBL/GenBank/DDBJ whole genome shotgun (WGS) entry which is preliminary data.</text>
</comment>
<name>A0A645IAC6_9ZZZZ</name>
<dbReference type="EMBL" id="VSSQ01109663">
    <property type="protein sequence ID" value="MPN47856.1"/>
    <property type="molecule type" value="Genomic_DNA"/>
</dbReference>
<dbReference type="AlphaFoldDB" id="A0A645IAC6"/>
<protein>
    <submittedName>
        <fullName evidence="2">Uncharacterized protein</fullName>
    </submittedName>
</protein>
<accession>A0A645IAC6</accession>
<organism evidence="2">
    <name type="scientific">bioreactor metagenome</name>
    <dbReference type="NCBI Taxonomy" id="1076179"/>
    <lineage>
        <taxon>unclassified sequences</taxon>
        <taxon>metagenomes</taxon>
        <taxon>ecological metagenomes</taxon>
    </lineage>
</organism>
<gene>
    <name evidence="2" type="ORF">SDC9_195460</name>
</gene>
<feature type="compositionally biased region" description="Basic residues" evidence="1">
    <location>
        <begin position="1"/>
        <end position="20"/>
    </location>
</feature>
<reference evidence="2" key="1">
    <citation type="submission" date="2019-08" db="EMBL/GenBank/DDBJ databases">
        <authorList>
            <person name="Kucharzyk K."/>
            <person name="Murdoch R.W."/>
            <person name="Higgins S."/>
            <person name="Loffler F."/>
        </authorList>
    </citation>
    <scope>NUCLEOTIDE SEQUENCE</scope>
</reference>
<evidence type="ECO:0000256" key="1">
    <source>
        <dbReference type="SAM" id="MobiDB-lite"/>
    </source>
</evidence>
<evidence type="ECO:0000313" key="2">
    <source>
        <dbReference type="EMBL" id="MPN47856.1"/>
    </source>
</evidence>
<sequence length="118" mass="12980">MPPGKLHRLAHRRAGRHPRKKQELIGSHPQGVEHVVLHFLRAHRGILGNIVVQQQLILQHAVAQAGGKSGVALVQGRIAYCLFQVAFRPRALPPAGRQGEHRRFSGCHGPLPPSVCAW</sequence>
<feature type="region of interest" description="Disordered" evidence="1">
    <location>
        <begin position="1"/>
        <end position="26"/>
    </location>
</feature>
<proteinExistence type="predicted"/>